<comment type="caution">
    <text evidence="1">The sequence shown here is derived from an EMBL/GenBank/DDBJ whole genome shotgun (WGS) entry which is preliminary data.</text>
</comment>
<dbReference type="OrthoDB" id="1267051at2"/>
<dbReference type="RefSeq" id="WP_039370377.1">
    <property type="nucleotide sequence ID" value="NZ_JWTA01000011.1"/>
</dbReference>
<dbReference type="Proteomes" id="UP000031167">
    <property type="component" value="Unassembled WGS sequence"/>
</dbReference>
<evidence type="ECO:0000313" key="2">
    <source>
        <dbReference type="Proteomes" id="UP000031167"/>
    </source>
</evidence>
<dbReference type="EMBL" id="JWTA01000011">
    <property type="protein sequence ID" value="KIC62213.1"/>
    <property type="molecule type" value="Genomic_DNA"/>
</dbReference>
<name>A0A0B4E6F9_9FLAO</name>
<keyword evidence="2" id="KW-1185">Reference proteome</keyword>
<gene>
    <name evidence="1" type="ORF">RM51_13205</name>
</gene>
<organism evidence="1 2">
    <name type="scientific">Chryseobacterium taiwanense</name>
    <dbReference type="NCBI Taxonomy" id="363331"/>
    <lineage>
        <taxon>Bacteria</taxon>
        <taxon>Pseudomonadati</taxon>
        <taxon>Bacteroidota</taxon>
        <taxon>Flavobacteriia</taxon>
        <taxon>Flavobacteriales</taxon>
        <taxon>Weeksellaceae</taxon>
        <taxon>Chryseobacterium group</taxon>
        <taxon>Chryseobacterium</taxon>
    </lineage>
</organism>
<sequence length="354" mass="41491">MITYIALPGDTLEKISSDLKVENPIYLREFHNTHCAKHERFHADIKPGQSLLLPFGNEIKNLNKKIIENGDSLYYHPPHGKIPFQVPLLKGKYKINHQKFLDDKLVTDYQYQLELRYIKFENSHYIFSFQMSDFKKEGIESDTKISSLAKACMEILYPLEIRLNETGELRELHLTSPENLLKDHLETLKSYFTDSYSATYIDQMKLIIDDRKALLKNLKNTLSIYFLVGSFYRALYGDWADSQIYQDFLPWLTNASPIRFALQNKIILKDDNNILKVTQEGNSSDYRSMDQLYFNSHIYDEKAPVTKNSVDCNHFAVYNFNRADLSIQKIDAIFNSYIDDVIEKETFIIERQQD</sequence>
<protein>
    <recommendedName>
        <fullName evidence="3">LysM domain-containing protein</fullName>
    </recommendedName>
</protein>
<evidence type="ECO:0000313" key="1">
    <source>
        <dbReference type="EMBL" id="KIC62213.1"/>
    </source>
</evidence>
<dbReference type="STRING" id="363331.RM51_13205"/>
<evidence type="ECO:0008006" key="3">
    <source>
        <dbReference type="Google" id="ProtNLM"/>
    </source>
</evidence>
<accession>A0A0B4E6F9</accession>
<proteinExistence type="predicted"/>
<reference evidence="1 2" key="1">
    <citation type="submission" date="2014-12" db="EMBL/GenBank/DDBJ databases">
        <title>Genome sequencing of Chryseobacterium taiwanense TPW19.</title>
        <authorList>
            <person name="Tan P.W."/>
            <person name="Chan K.-G."/>
        </authorList>
    </citation>
    <scope>NUCLEOTIDE SEQUENCE [LARGE SCALE GENOMIC DNA]</scope>
    <source>
        <strain evidence="1 2">TPW19</strain>
    </source>
</reference>
<dbReference type="AlphaFoldDB" id="A0A0B4E6F9"/>